<comment type="subcellular location">
    <subcellularLocation>
        <location evidence="1">Cell membrane</location>
        <topology evidence="1">Multi-pass membrane protein</topology>
    </subcellularLocation>
    <subcellularLocation>
        <location evidence="7">Membrane</location>
        <topology evidence="7">Multi-pass membrane protein</topology>
    </subcellularLocation>
</comment>
<feature type="transmembrane region" description="Helical" evidence="8">
    <location>
        <begin position="201"/>
        <end position="225"/>
    </location>
</feature>
<feature type="transmembrane region" description="Helical" evidence="8">
    <location>
        <begin position="72"/>
        <end position="96"/>
    </location>
</feature>
<evidence type="ECO:0000256" key="6">
    <source>
        <dbReference type="ARBA" id="ARBA00023136"/>
    </source>
</evidence>
<evidence type="ECO:0000256" key="1">
    <source>
        <dbReference type="ARBA" id="ARBA00004651"/>
    </source>
</evidence>
<dbReference type="InterPro" id="IPR050586">
    <property type="entry name" value="CPA3_Na-H_Antiporter_D"/>
</dbReference>
<dbReference type="GO" id="GO:0042773">
    <property type="term" value="P:ATP synthesis coupled electron transport"/>
    <property type="evidence" value="ECO:0007669"/>
    <property type="project" value="InterPro"/>
</dbReference>
<comment type="similarity">
    <text evidence="2">Belongs to the CPA3 antiporters (TC 2.A.63) subunit D family.</text>
</comment>
<keyword evidence="3" id="KW-1003">Cell membrane</keyword>
<evidence type="ECO:0000313" key="11">
    <source>
        <dbReference type="Proteomes" id="UP000094053"/>
    </source>
</evidence>
<feature type="transmembrane region" description="Helical" evidence="8">
    <location>
        <begin position="6"/>
        <end position="24"/>
    </location>
</feature>
<dbReference type="PANTHER" id="PTHR42703:SF1">
    <property type="entry name" value="NA(+)_H(+) ANTIPORTER SUBUNIT D1"/>
    <property type="match status" value="1"/>
</dbReference>
<feature type="transmembrane region" description="Helical" evidence="8">
    <location>
        <begin position="155"/>
        <end position="180"/>
    </location>
</feature>
<dbReference type="GO" id="GO:0008137">
    <property type="term" value="F:NADH dehydrogenase (ubiquinone) activity"/>
    <property type="evidence" value="ECO:0007669"/>
    <property type="project" value="InterPro"/>
</dbReference>
<keyword evidence="4 7" id="KW-0812">Transmembrane</keyword>
<evidence type="ECO:0000256" key="3">
    <source>
        <dbReference type="ARBA" id="ARBA00022475"/>
    </source>
</evidence>
<protein>
    <submittedName>
        <fullName evidence="10">Oxidoreductase</fullName>
    </submittedName>
</protein>
<reference evidence="11" key="1">
    <citation type="submission" date="2016-09" db="EMBL/GenBank/DDBJ databases">
        <authorList>
            <person name="Greninger A.L."/>
            <person name="Jerome K.R."/>
            <person name="Mcnair B."/>
            <person name="Wallis C."/>
            <person name="Fang F."/>
        </authorList>
    </citation>
    <scope>NUCLEOTIDE SEQUENCE [LARGE SCALE GENOMIC DNA]</scope>
    <source>
        <strain evidence="11">M6</strain>
    </source>
</reference>
<dbReference type="EMBL" id="MIHA01000020">
    <property type="protein sequence ID" value="ODQ87627.1"/>
    <property type="molecule type" value="Genomic_DNA"/>
</dbReference>
<dbReference type="STRING" id="1776.BHQ18_22710"/>
<evidence type="ECO:0000256" key="2">
    <source>
        <dbReference type="ARBA" id="ARBA00005346"/>
    </source>
</evidence>
<dbReference type="PRINTS" id="PR01437">
    <property type="entry name" value="NUOXDRDTASE4"/>
</dbReference>
<comment type="caution">
    <text evidence="10">The sequence shown here is derived from an EMBL/GenBank/DDBJ whole genome shotgun (WGS) entry which is preliminary data.</text>
</comment>
<dbReference type="InterPro" id="IPR001750">
    <property type="entry name" value="ND/Mrp_TM"/>
</dbReference>
<gene>
    <name evidence="10" type="ORF">BHQ18_22710</name>
</gene>
<name>A0A1E3RDX5_MYCFV</name>
<dbReference type="InterPro" id="IPR003918">
    <property type="entry name" value="NADH_UbQ_OxRdtase"/>
</dbReference>
<dbReference type="AlphaFoldDB" id="A0A1E3RDX5"/>
<evidence type="ECO:0000256" key="8">
    <source>
        <dbReference type="SAM" id="Phobius"/>
    </source>
</evidence>
<organism evidence="10 11">
    <name type="scientific">Mycolicibacterium flavescens</name>
    <name type="common">Mycobacterium flavescens</name>
    <dbReference type="NCBI Taxonomy" id="1776"/>
    <lineage>
        <taxon>Bacteria</taxon>
        <taxon>Bacillati</taxon>
        <taxon>Actinomycetota</taxon>
        <taxon>Actinomycetes</taxon>
        <taxon>Mycobacteriales</taxon>
        <taxon>Mycobacteriaceae</taxon>
        <taxon>Mycolicibacterium</taxon>
    </lineage>
</organism>
<accession>A0A1E3RDX5</accession>
<dbReference type="PANTHER" id="PTHR42703">
    <property type="entry name" value="NADH DEHYDROGENASE"/>
    <property type="match status" value="1"/>
</dbReference>
<dbReference type="GO" id="GO:0005886">
    <property type="term" value="C:plasma membrane"/>
    <property type="evidence" value="ECO:0007669"/>
    <property type="project" value="UniProtKB-SubCell"/>
</dbReference>
<feature type="transmembrane region" description="Helical" evidence="8">
    <location>
        <begin position="237"/>
        <end position="255"/>
    </location>
</feature>
<sequence length="468" mass="47800">MSASVWLSLALLVPWAAGALLIAFDGRRRCVAWAAVAALAATSAAIAALTVHVVADGAQQVTTGSWPAGVGIVLHADALGVTFAAITALVMLVAMANEALVGVRSRTFPALMVLLTAGLTGLFFTGDVFNFYVFFEISMMASYALATYGGGTRQLRAAVIFAGVNLLGSFLFLISVAGTYRVTGALDMATVAERMHSGGANATLLVAVGFFVAFSVKLGLFPFHFWLPTVYAGTRPAVAAVLSGAVANIGSYGLVRFGAGMFAEELRFTATALIVLGLASILYGGVVAVSRGDIAETLAYSAIGQVGYVLVALGIGGPLGLAAAVFYSVVNALNKGVLFLAAGLRGPLVAAAFAIGAFSVAGVPPAAGFIGKLEVFRAAIAADSPVLVALLVLGSVLSLVYMFQIYQRKFWGTDTEPAVVGAAEVSPVPARVLVAVFAVLVLAVGLWAEPLAALSEYAADVFTSGGSR</sequence>
<evidence type="ECO:0000259" key="9">
    <source>
        <dbReference type="Pfam" id="PF00361"/>
    </source>
</evidence>
<feature type="transmembrane region" description="Helical" evidence="8">
    <location>
        <begin position="430"/>
        <end position="448"/>
    </location>
</feature>
<keyword evidence="11" id="KW-1185">Reference proteome</keyword>
<dbReference type="Pfam" id="PF00361">
    <property type="entry name" value="Proton_antipo_M"/>
    <property type="match status" value="1"/>
</dbReference>
<feature type="transmembrane region" description="Helical" evidence="8">
    <location>
        <begin position="378"/>
        <end position="403"/>
    </location>
</feature>
<evidence type="ECO:0000256" key="5">
    <source>
        <dbReference type="ARBA" id="ARBA00022989"/>
    </source>
</evidence>
<feature type="domain" description="NADH:quinone oxidoreductase/Mrp antiporter transmembrane" evidence="9">
    <location>
        <begin position="126"/>
        <end position="398"/>
    </location>
</feature>
<feature type="transmembrane region" description="Helical" evidence="8">
    <location>
        <begin position="31"/>
        <end position="52"/>
    </location>
</feature>
<feature type="transmembrane region" description="Helical" evidence="8">
    <location>
        <begin position="267"/>
        <end position="286"/>
    </location>
</feature>
<feature type="transmembrane region" description="Helical" evidence="8">
    <location>
        <begin position="108"/>
        <end position="135"/>
    </location>
</feature>
<dbReference type="RefSeq" id="WP_069415909.1">
    <property type="nucleotide sequence ID" value="NZ_JACKUL010000020.1"/>
</dbReference>
<dbReference type="Proteomes" id="UP000094053">
    <property type="component" value="Unassembled WGS sequence"/>
</dbReference>
<proteinExistence type="inferred from homology"/>
<keyword evidence="6 8" id="KW-0472">Membrane</keyword>
<keyword evidence="5 8" id="KW-1133">Transmembrane helix</keyword>
<evidence type="ECO:0000313" key="10">
    <source>
        <dbReference type="EMBL" id="ODQ87627.1"/>
    </source>
</evidence>
<evidence type="ECO:0000256" key="4">
    <source>
        <dbReference type="ARBA" id="ARBA00022692"/>
    </source>
</evidence>
<feature type="transmembrane region" description="Helical" evidence="8">
    <location>
        <begin position="306"/>
        <end position="330"/>
    </location>
</feature>
<feature type="transmembrane region" description="Helical" evidence="8">
    <location>
        <begin position="337"/>
        <end position="358"/>
    </location>
</feature>
<evidence type="ECO:0000256" key="7">
    <source>
        <dbReference type="RuleBase" id="RU000320"/>
    </source>
</evidence>
<dbReference type="OrthoDB" id="9768329at2"/>